<proteinExistence type="predicted"/>
<dbReference type="AlphaFoldDB" id="A0A3P7KRJ3"/>
<dbReference type="PANTHER" id="PTHR23404">
    <property type="entry name" value="MOLYBDOPTERIN SYNTHASE RELATED"/>
    <property type="match status" value="1"/>
</dbReference>
<evidence type="ECO:0008006" key="3">
    <source>
        <dbReference type="Google" id="ProtNLM"/>
    </source>
</evidence>
<dbReference type="OrthoDB" id="5531344at2759"/>
<dbReference type="Proteomes" id="UP000270094">
    <property type="component" value="Unassembled WGS sequence"/>
</dbReference>
<sequence>MVAVPQLSSFEHFATKLYDLAVTLHNWSDYFYHILVIGEVAVGEASVIIATASPHRNDAIHATEMAIDELKRTVPIWKKEVYDDGGCSWKENGEWCAINRDGDSTEEKSFAEASRTRDANRKVFWLKQMVKQMTKQS</sequence>
<dbReference type="EMBL" id="UYYB01014953">
    <property type="protein sequence ID" value="VDM70168.1"/>
    <property type="molecule type" value="Genomic_DNA"/>
</dbReference>
<dbReference type="Pfam" id="PF02391">
    <property type="entry name" value="MoaE"/>
    <property type="match status" value="1"/>
</dbReference>
<evidence type="ECO:0000313" key="1">
    <source>
        <dbReference type="EMBL" id="VDM70168.1"/>
    </source>
</evidence>
<dbReference type="InterPro" id="IPR036563">
    <property type="entry name" value="MoaE_sf"/>
</dbReference>
<dbReference type="Gene3D" id="3.90.1170.40">
    <property type="entry name" value="Molybdopterin biosynthesis MoaE subunit"/>
    <property type="match status" value="1"/>
</dbReference>
<dbReference type="GO" id="GO:0006777">
    <property type="term" value="P:Mo-molybdopterin cofactor biosynthetic process"/>
    <property type="evidence" value="ECO:0007669"/>
    <property type="project" value="InterPro"/>
</dbReference>
<accession>A0A3P7KRJ3</accession>
<organism evidence="1 2">
    <name type="scientific">Strongylus vulgaris</name>
    <name type="common">Blood worm</name>
    <dbReference type="NCBI Taxonomy" id="40348"/>
    <lineage>
        <taxon>Eukaryota</taxon>
        <taxon>Metazoa</taxon>
        <taxon>Ecdysozoa</taxon>
        <taxon>Nematoda</taxon>
        <taxon>Chromadorea</taxon>
        <taxon>Rhabditida</taxon>
        <taxon>Rhabditina</taxon>
        <taxon>Rhabditomorpha</taxon>
        <taxon>Strongyloidea</taxon>
        <taxon>Strongylidae</taxon>
        <taxon>Strongylus</taxon>
    </lineage>
</organism>
<reference evidence="1 2" key="1">
    <citation type="submission" date="2018-11" db="EMBL/GenBank/DDBJ databases">
        <authorList>
            <consortium name="Pathogen Informatics"/>
        </authorList>
    </citation>
    <scope>NUCLEOTIDE SEQUENCE [LARGE SCALE GENOMIC DNA]</scope>
</reference>
<gene>
    <name evidence="1" type="ORF">SVUK_LOCUS5166</name>
</gene>
<dbReference type="InterPro" id="IPR003448">
    <property type="entry name" value="Mopterin_biosynth_MoaE"/>
</dbReference>
<dbReference type="SUPFAM" id="SSF54690">
    <property type="entry name" value="Molybdopterin synthase subunit MoaE"/>
    <property type="match status" value="1"/>
</dbReference>
<evidence type="ECO:0000313" key="2">
    <source>
        <dbReference type="Proteomes" id="UP000270094"/>
    </source>
</evidence>
<keyword evidence="2" id="KW-1185">Reference proteome</keyword>
<name>A0A3P7KRJ3_STRVU</name>
<protein>
    <recommendedName>
        <fullName evidence="3">Molybdopterin synthase catalytic subunit</fullName>
    </recommendedName>
</protein>